<dbReference type="EMBL" id="AP021876">
    <property type="protein sequence ID" value="BBO79704.1"/>
    <property type="molecule type" value="Genomic_DNA"/>
</dbReference>
<dbReference type="AlphaFoldDB" id="A0A5K7ZEM0"/>
<name>A0A5K7ZEM0_9BACT</name>
<organism evidence="1 2">
    <name type="scientific">Desulfosarcina ovata subsp. sediminis</name>
    <dbReference type="NCBI Taxonomy" id="885957"/>
    <lineage>
        <taxon>Bacteria</taxon>
        <taxon>Pseudomonadati</taxon>
        <taxon>Thermodesulfobacteriota</taxon>
        <taxon>Desulfobacteria</taxon>
        <taxon>Desulfobacterales</taxon>
        <taxon>Desulfosarcinaceae</taxon>
        <taxon>Desulfosarcina</taxon>
    </lineage>
</organism>
<gene>
    <name evidence="1" type="ORF">DSCO28_02700</name>
</gene>
<reference evidence="1 2" key="1">
    <citation type="submission" date="2019-11" db="EMBL/GenBank/DDBJ databases">
        <title>Comparative genomics of hydrocarbon-degrading Desulfosarcina strains.</title>
        <authorList>
            <person name="Watanabe M."/>
            <person name="Kojima H."/>
            <person name="Fukui M."/>
        </authorList>
    </citation>
    <scope>NUCLEOTIDE SEQUENCE [LARGE SCALE GENOMIC DNA]</scope>
    <source>
        <strain evidence="1 2">28bB2T</strain>
    </source>
</reference>
<dbReference type="KEGG" id="dov:DSCO28_02700"/>
<sequence>MSFTPLLSKNNFPAAWPRALCDGLRAKGVGPDISPAQWAVRHINNAGVPFVRAKDS</sequence>
<evidence type="ECO:0000313" key="2">
    <source>
        <dbReference type="Proteomes" id="UP000425960"/>
    </source>
</evidence>
<dbReference type="Proteomes" id="UP000425960">
    <property type="component" value="Chromosome"/>
</dbReference>
<protein>
    <submittedName>
        <fullName evidence="1">Uncharacterized protein</fullName>
    </submittedName>
</protein>
<evidence type="ECO:0000313" key="1">
    <source>
        <dbReference type="EMBL" id="BBO79704.1"/>
    </source>
</evidence>
<accession>A0A5K7ZEM0</accession>
<proteinExistence type="predicted"/>